<comment type="caution">
    <text evidence="1">The sequence shown here is derived from an EMBL/GenBank/DDBJ whole genome shotgun (WGS) entry which is preliminary data.</text>
</comment>
<dbReference type="Proteomes" id="UP000325313">
    <property type="component" value="Unassembled WGS sequence"/>
</dbReference>
<accession>A0A5B0RF55</accession>
<name>A0A5B0RF55_PUCGR</name>
<organism evidence="1 2">
    <name type="scientific">Puccinia graminis f. sp. tritici</name>
    <dbReference type="NCBI Taxonomy" id="56615"/>
    <lineage>
        <taxon>Eukaryota</taxon>
        <taxon>Fungi</taxon>
        <taxon>Dikarya</taxon>
        <taxon>Basidiomycota</taxon>
        <taxon>Pucciniomycotina</taxon>
        <taxon>Pucciniomycetes</taxon>
        <taxon>Pucciniales</taxon>
        <taxon>Pucciniaceae</taxon>
        <taxon>Puccinia</taxon>
    </lineage>
</organism>
<evidence type="ECO:0000313" key="1">
    <source>
        <dbReference type="EMBL" id="KAA1123868.1"/>
    </source>
</evidence>
<reference evidence="1 2" key="1">
    <citation type="submission" date="2019-05" db="EMBL/GenBank/DDBJ databases">
        <title>Emergence of the Ug99 lineage of the wheat stem rust pathogen through somatic hybridization.</title>
        <authorList>
            <person name="Li F."/>
            <person name="Upadhyaya N.M."/>
            <person name="Sperschneider J."/>
            <person name="Matny O."/>
            <person name="Nguyen-Phuc H."/>
            <person name="Mago R."/>
            <person name="Raley C."/>
            <person name="Miller M.E."/>
            <person name="Silverstein K.A.T."/>
            <person name="Henningsen E."/>
            <person name="Hirsch C.D."/>
            <person name="Visser B."/>
            <person name="Pretorius Z.A."/>
            <person name="Steffenson B.J."/>
            <person name="Schwessinger B."/>
            <person name="Dodds P.N."/>
            <person name="Figueroa M."/>
        </authorList>
    </citation>
    <scope>NUCLEOTIDE SEQUENCE [LARGE SCALE GENOMIC DNA]</scope>
    <source>
        <strain evidence="1 2">Ug99</strain>
    </source>
</reference>
<proteinExistence type="predicted"/>
<evidence type="ECO:0000313" key="2">
    <source>
        <dbReference type="Proteomes" id="UP000325313"/>
    </source>
</evidence>
<dbReference type="EMBL" id="VDEP01000206">
    <property type="protein sequence ID" value="KAA1123868.1"/>
    <property type="molecule type" value="Genomic_DNA"/>
</dbReference>
<protein>
    <submittedName>
        <fullName evidence="1">Uncharacterized protein</fullName>
    </submittedName>
</protein>
<gene>
    <name evidence="1" type="ORF">PGTUg99_027430</name>
</gene>
<dbReference type="AlphaFoldDB" id="A0A5B0RF55"/>
<sequence length="73" mass="8132">MYVISENIHPGSAGGVCFFLIEDLSFDLNSQNLNGFQAMFPGGSILIDVFVGRICISFTIHERAPYHEIPTRK</sequence>